<dbReference type="EMBL" id="RDQH01000337">
    <property type="protein sequence ID" value="RXH85224.1"/>
    <property type="molecule type" value="Genomic_DNA"/>
</dbReference>
<accession>A0A498ISR1</accession>
<name>A0A498ISR1_MALDO</name>
<sequence>MIELKTRLFGRRETLECGKAGLVTHLMLFSGLLHGFRNLWQLSLTRRRRSNCCNIGRRLLERVGFRSVAQIEMMAALEGISLARRMGFAFVELESDSSQTINLLN</sequence>
<evidence type="ECO:0000313" key="2">
    <source>
        <dbReference type="Proteomes" id="UP000290289"/>
    </source>
</evidence>
<dbReference type="Proteomes" id="UP000290289">
    <property type="component" value="Chromosome 11"/>
</dbReference>
<reference evidence="1" key="1">
    <citation type="submission" date="2018-10" db="EMBL/GenBank/DDBJ databases">
        <title>A high-quality apple genome assembly.</title>
        <authorList>
            <person name="Hu J."/>
        </authorList>
    </citation>
    <scope>NUCLEOTIDE SEQUENCE [LARGE SCALE GENOMIC DNA]</scope>
    <source>
        <tissue evidence="1">Young leaf</tissue>
    </source>
</reference>
<dbReference type="AlphaFoldDB" id="A0A498ISR1"/>
<protein>
    <submittedName>
        <fullName evidence="1">Uncharacterized protein</fullName>
    </submittedName>
</protein>
<organism evidence="1 2">
    <name type="scientific">Malus domestica</name>
    <name type="common">Apple</name>
    <name type="synonym">Pyrus malus</name>
    <dbReference type="NCBI Taxonomy" id="3750"/>
    <lineage>
        <taxon>Eukaryota</taxon>
        <taxon>Viridiplantae</taxon>
        <taxon>Streptophyta</taxon>
        <taxon>Embryophyta</taxon>
        <taxon>Tracheophyta</taxon>
        <taxon>Spermatophyta</taxon>
        <taxon>Magnoliopsida</taxon>
        <taxon>eudicotyledons</taxon>
        <taxon>Gunneridae</taxon>
        <taxon>Pentapetalae</taxon>
        <taxon>rosids</taxon>
        <taxon>fabids</taxon>
        <taxon>Rosales</taxon>
        <taxon>Rosaceae</taxon>
        <taxon>Amygdaloideae</taxon>
        <taxon>Maleae</taxon>
        <taxon>Malus</taxon>
    </lineage>
</organism>
<comment type="caution">
    <text evidence="1">The sequence shown here is derived from an EMBL/GenBank/DDBJ whole genome shotgun (WGS) entry which is preliminary data.</text>
</comment>
<proteinExistence type="predicted"/>
<keyword evidence="2" id="KW-1185">Reference proteome</keyword>
<evidence type="ECO:0000313" key="1">
    <source>
        <dbReference type="EMBL" id="RXH85224.1"/>
    </source>
</evidence>
<gene>
    <name evidence="1" type="ORF">DVH24_041992</name>
</gene>